<reference evidence="2 3" key="1">
    <citation type="submission" date="2023-09" db="EMBL/GenBank/DDBJ databases">
        <title>Description of three actinobacteria isolated from air of manufacturing shop in a pharmaceutical factory.</title>
        <authorList>
            <person name="Zhang D.-F."/>
        </authorList>
    </citation>
    <scope>NUCLEOTIDE SEQUENCE [LARGE SCALE GENOMIC DNA]</scope>
    <source>
        <strain evidence="2 3">LY-0111</strain>
    </source>
</reference>
<keyword evidence="1" id="KW-1133">Transmembrane helix</keyword>
<gene>
    <name evidence="2" type="ORF">RIL96_12420</name>
</gene>
<dbReference type="RefSeq" id="WP_310549344.1">
    <property type="nucleotide sequence ID" value="NZ_JAVKGR010000024.1"/>
</dbReference>
<comment type="caution">
    <text evidence="2">The sequence shown here is derived from an EMBL/GenBank/DDBJ whole genome shotgun (WGS) entry which is preliminary data.</text>
</comment>
<keyword evidence="3" id="KW-1185">Reference proteome</keyword>
<name>A0ABU2DV64_9MICC</name>
<dbReference type="Proteomes" id="UP001251870">
    <property type="component" value="Unassembled WGS sequence"/>
</dbReference>
<accession>A0ABU2DV64</accession>
<feature type="transmembrane region" description="Helical" evidence="1">
    <location>
        <begin position="6"/>
        <end position="25"/>
    </location>
</feature>
<organism evidence="2 3">
    <name type="scientific">Nesterenkonia aerolata</name>
    <dbReference type="NCBI Taxonomy" id="3074079"/>
    <lineage>
        <taxon>Bacteria</taxon>
        <taxon>Bacillati</taxon>
        <taxon>Actinomycetota</taxon>
        <taxon>Actinomycetes</taxon>
        <taxon>Micrococcales</taxon>
        <taxon>Micrococcaceae</taxon>
        <taxon>Nesterenkonia</taxon>
    </lineage>
</organism>
<feature type="transmembrane region" description="Helical" evidence="1">
    <location>
        <begin position="97"/>
        <end position="118"/>
    </location>
</feature>
<proteinExistence type="predicted"/>
<feature type="transmembrane region" description="Helical" evidence="1">
    <location>
        <begin position="72"/>
        <end position="90"/>
    </location>
</feature>
<feature type="transmembrane region" description="Helical" evidence="1">
    <location>
        <begin position="37"/>
        <end position="60"/>
    </location>
</feature>
<evidence type="ECO:0000313" key="2">
    <source>
        <dbReference type="EMBL" id="MDR8020364.1"/>
    </source>
</evidence>
<sequence length="119" mass="13124">MDYLIDLLKILHFIGLAFVLGGAIIQGRPKPPRERRALNKGVLHGTYLMLISGVLLVGIYETYADSPELNHIKIGVKTLVLVAIWAIAFFHRKRVPVPGWVLGSIAGLSVVNIVLAVMW</sequence>
<evidence type="ECO:0000256" key="1">
    <source>
        <dbReference type="SAM" id="Phobius"/>
    </source>
</evidence>
<keyword evidence="1" id="KW-0812">Transmembrane</keyword>
<dbReference type="EMBL" id="JAVKGR010000024">
    <property type="protein sequence ID" value="MDR8020364.1"/>
    <property type="molecule type" value="Genomic_DNA"/>
</dbReference>
<keyword evidence="1" id="KW-0472">Membrane</keyword>
<protein>
    <submittedName>
        <fullName evidence="2">Uncharacterized protein</fullName>
    </submittedName>
</protein>
<evidence type="ECO:0000313" key="3">
    <source>
        <dbReference type="Proteomes" id="UP001251870"/>
    </source>
</evidence>